<feature type="transmembrane region" description="Helical" evidence="1">
    <location>
        <begin position="76"/>
        <end position="96"/>
    </location>
</feature>
<proteinExistence type="predicted"/>
<feature type="transmembrane region" description="Helical" evidence="1">
    <location>
        <begin position="108"/>
        <end position="131"/>
    </location>
</feature>
<dbReference type="InterPro" id="IPR014509">
    <property type="entry name" value="YjdF-like"/>
</dbReference>
<organism evidence="2 3">
    <name type="scientific">Zhihengliuella alba</name>
    <dbReference type="NCBI Taxonomy" id="547018"/>
    <lineage>
        <taxon>Bacteria</taxon>
        <taxon>Bacillati</taxon>
        <taxon>Actinomycetota</taxon>
        <taxon>Actinomycetes</taxon>
        <taxon>Micrococcales</taxon>
        <taxon>Micrococcaceae</taxon>
        <taxon>Zhihengliuella</taxon>
    </lineage>
</organism>
<feature type="transmembrane region" description="Helical" evidence="1">
    <location>
        <begin position="16"/>
        <end position="37"/>
    </location>
</feature>
<evidence type="ECO:0000313" key="3">
    <source>
        <dbReference type="Proteomes" id="UP001501536"/>
    </source>
</evidence>
<evidence type="ECO:0008006" key="4">
    <source>
        <dbReference type="Google" id="ProtNLM"/>
    </source>
</evidence>
<keyword evidence="1" id="KW-0812">Transmembrane</keyword>
<feature type="transmembrane region" description="Helical" evidence="1">
    <location>
        <begin position="49"/>
        <end position="70"/>
    </location>
</feature>
<dbReference type="RefSeq" id="WP_344885344.1">
    <property type="nucleotide sequence ID" value="NZ_BAABCJ010000006.1"/>
</dbReference>
<protein>
    <recommendedName>
        <fullName evidence="4">DUF2238 domain-containing protein</fullName>
    </recommendedName>
</protein>
<feature type="transmembrane region" description="Helical" evidence="1">
    <location>
        <begin position="151"/>
        <end position="171"/>
    </location>
</feature>
<keyword evidence="1" id="KW-0472">Membrane</keyword>
<accession>A0ABP7DZ01</accession>
<gene>
    <name evidence="2" type="ORF">GCM10022377_25480</name>
</gene>
<keyword evidence="1" id="KW-1133">Transmembrane helix</keyword>
<sequence>MADGCRVAALLSTVAAGVWLGVPELLGFAVVLAGLLVPRLMHLAGPFDAAFGVTILIAAWSGAAGLYEAIPGWDLVVHFITAGAAAGVLFLGLAQIDVTPEATMGSVIPYRSTVVLTLALGMTLAVLWEFLEWAGHTFISGDIHVGYTDTLGDLAVGGLGAGLAGVLLAHWKGRVAEVQTRARRKPSRGSGR</sequence>
<dbReference type="Pfam" id="PF09997">
    <property type="entry name" value="DUF2238"/>
    <property type="match status" value="1"/>
</dbReference>
<name>A0ABP7DZ01_9MICC</name>
<evidence type="ECO:0000256" key="1">
    <source>
        <dbReference type="SAM" id="Phobius"/>
    </source>
</evidence>
<keyword evidence="3" id="KW-1185">Reference proteome</keyword>
<reference evidence="3" key="1">
    <citation type="journal article" date="2019" name="Int. J. Syst. Evol. Microbiol.">
        <title>The Global Catalogue of Microorganisms (GCM) 10K type strain sequencing project: providing services to taxonomists for standard genome sequencing and annotation.</title>
        <authorList>
            <consortium name="The Broad Institute Genomics Platform"/>
            <consortium name="The Broad Institute Genome Sequencing Center for Infectious Disease"/>
            <person name="Wu L."/>
            <person name="Ma J."/>
        </authorList>
    </citation>
    <scope>NUCLEOTIDE SEQUENCE [LARGE SCALE GENOMIC DNA]</scope>
    <source>
        <strain evidence="3">JCM 16961</strain>
    </source>
</reference>
<dbReference type="EMBL" id="BAABCJ010000006">
    <property type="protein sequence ID" value="GAA3710813.1"/>
    <property type="molecule type" value="Genomic_DNA"/>
</dbReference>
<evidence type="ECO:0000313" key="2">
    <source>
        <dbReference type="EMBL" id="GAA3710813.1"/>
    </source>
</evidence>
<dbReference type="Proteomes" id="UP001501536">
    <property type="component" value="Unassembled WGS sequence"/>
</dbReference>
<comment type="caution">
    <text evidence="2">The sequence shown here is derived from an EMBL/GenBank/DDBJ whole genome shotgun (WGS) entry which is preliminary data.</text>
</comment>